<dbReference type="AlphaFoldDB" id="A0A382KBL0"/>
<accession>A0A382KBL0</accession>
<dbReference type="InterPro" id="IPR051786">
    <property type="entry name" value="ASN_synthetase/amidase"/>
</dbReference>
<sequence length="165" mass="18662">MCGICGFFYKNTEQPIDPGVLNRMVDTMVHRGPDERGIYLSQIGALGHRRLTIIDLVGGQQPMELPNKQGVLIHNGEIYNYPEIRKNYLSDAQFSSSSDTEVLLHLLHQKGTDAIPFLNGMFVFAYWDIENHKVIFARDPAGQKPLFFYFGSESFVFSSELSSLV</sequence>
<dbReference type="EMBL" id="UINC01079892">
    <property type="protein sequence ID" value="SVC22334.1"/>
    <property type="molecule type" value="Genomic_DNA"/>
</dbReference>
<dbReference type="Pfam" id="PF13537">
    <property type="entry name" value="GATase_7"/>
    <property type="match status" value="1"/>
</dbReference>
<dbReference type="Gene3D" id="3.60.20.10">
    <property type="entry name" value="Glutamine Phosphoribosylpyrophosphate, subunit 1, domain 1"/>
    <property type="match status" value="1"/>
</dbReference>
<dbReference type="CDD" id="cd00712">
    <property type="entry name" value="AsnB"/>
    <property type="match status" value="1"/>
</dbReference>
<protein>
    <recommendedName>
        <fullName evidence="1">Glutamine amidotransferase type-2 domain-containing protein</fullName>
    </recommendedName>
</protein>
<dbReference type="SUPFAM" id="SSF56235">
    <property type="entry name" value="N-terminal nucleophile aminohydrolases (Ntn hydrolases)"/>
    <property type="match status" value="1"/>
</dbReference>
<gene>
    <name evidence="2" type="ORF">METZ01_LOCUS275188</name>
</gene>
<dbReference type="GO" id="GO:0005829">
    <property type="term" value="C:cytosol"/>
    <property type="evidence" value="ECO:0007669"/>
    <property type="project" value="TreeGrafter"/>
</dbReference>
<dbReference type="InterPro" id="IPR033738">
    <property type="entry name" value="AsnB_N"/>
</dbReference>
<dbReference type="PROSITE" id="PS51278">
    <property type="entry name" value="GATASE_TYPE_2"/>
    <property type="match status" value="1"/>
</dbReference>
<name>A0A382KBL0_9ZZZZ</name>
<proteinExistence type="predicted"/>
<dbReference type="InterPro" id="IPR029055">
    <property type="entry name" value="Ntn_hydrolases_N"/>
</dbReference>
<evidence type="ECO:0000313" key="2">
    <source>
        <dbReference type="EMBL" id="SVC22334.1"/>
    </source>
</evidence>
<feature type="non-terminal residue" evidence="2">
    <location>
        <position position="165"/>
    </location>
</feature>
<dbReference type="PANTHER" id="PTHR43284">
    <property type="entry name" value="ASPARAGINE SYNTHETASE (GLUTAMINE-HYDROLYZING)"/>
    <property type="match status" value="1"/>
</dbReference>
<dbReference type="InterPro" id="IPR017932">
    <property type="entry name" value="GATase_2_dom"/>
</dbReference>
<feature type="domain" description="Glutamine amidotransferase type-2" evidence="1">
    <location>
        <begin position="2"/>
        <end position="165"/>
    </location>
</feature>
<evidence type="ECO:0000259" key="1">
    <source>
        <dbReference type="PROSITE" id="PS51278"/>
    </source>
</evidence>
<dbReference type="PANTHER" id="PTHR43284:SF1">
    <property type="entry name" value="ASPARAGINE SYNTHETASE"/>
    <property type="match status" value="1"/>
</dbReference>
<reference evidence="2" key="1">
    <citation type="submission" date="2018-05" db="EMBL/GenBank/DDBJ databases">
        <authorList>
            <person name="Lanie J.A."/>
            <person name="Ng W.-L."/>
            <person name="Kazmierczak K.M."/>
            <person name="Andrzejewski T.M."/>
            <person name="Davidsen T.M."/>
            <person name="Wayne K.J."/>
            <person name="Tettelin H."/>
            <person name="Glass J.I."/>
            <person name="Rusch D."/>
            <person name="Podicherti R."/>
            <person name="Tsui H.-C.T."/>
            <person name="Winkler M.E."/>
        </authorList>
    </citation>
    <scope>NUCLEOTIDE SEQUENCE</scope>
</reference>
<organism evidence="2">
    <name type="scientific">marine metagenome</name>
    <dbReference type="NCBI Taxonomy" id="408172"/>
    <lineage>
        <taxon>unclassified sequences</taxon>
        <taxon>metagenomes</taxon>
        <taxon>ecological metagenomes</taxon>
    </lineage>
</organism>